<feature type="compositionally biased region" description="Basic and acidic residues" evidence="1">
    <location>
        <begin position="27"/>
        <end position="38"/>
    </location>
</feature>
<organism evidence="3 4">
    <name type="scientific">Rurimicrobium arvi</name>
    <dbReference type="NCBI Taxonomy" id="2049916"/>
    <lineage>
        <taxon>Bacteria</taxon>
        <taxon>Pseudomonadati</taxon>
        <taxon>Bacteroidota</taxon>
        <taxon>Chitinophagia</taxon>
        <taxon>Chitinophagales</taxon>
        <taxon>Chitinophagaceae</taxon>
        <taxon>Rurimicrobium</taxon>
    </lineage>
</organism>
<dbReference type="InterPro" id="IPR003754">
    <property type="entry name" value="4pyrrol_synth_uPrphyn_synth"/>
</dbReference>
<gene>
    <name evidence="3" type="ORF">GCM10023092_12170</name>
</gene>
<feature type="domain" description="Tetrapyrrole biosynthesis uroporphyrinogen III synthase" evidence="2">
    <location>
        <begin position="69"/>
        <end position="280"/>
    </location>
</feature>
<comment type="caution">
    <text evidence="3">The sequence shown here is derived from an EMBL/GenBank/DDBJ whole genome shotgun (WGS) entry which is preliminary data.</text>
</comment>
<evidence type="ECO:0000256" key="1">
    <source>
        <dbReference type="SAM" id="MobiDB-lite"/>
    </source>
</evidence>
<dbReference type="RefSeq" id="WP_344823998.1">
    <property type="nucleotide sequence ID" value="NZ_BAABEZ010000018.1"/>
</dbReference>
<evidence type="ECO:0000313" key="3">
    <source>
        <dbReference type="EMBL" id="GAA4452771.1"/>
    </source>
</evidence>
<reference evidence="4" key="1">
    <citation type="journal article" date="2019" name="Int. J. Syst. Evol. Microbiol.">
        <title>The Global Catalogue of Microorganisms (GCM) 10K type strain sequencing project: providing services to taxonomists for standard genome sequencing and annotation.</title>
        <authorList>
            <consortium name="The Broad Institute Genomics Platform"/>
            <consortium name="The Broad Institute Genome Sequencing Center for Infectious Disease"/>
            <person name="Wu L."/>
            <person name="Ma J."/>
        </authorList>
    </citation>
    <scope>NUCLEOTIDE SEQUENCE [LARGE SCALE GENOMIC DNA]</scope>
    <source>
        <strain evidence="4">JCM 31921</strain>
    </source>
</reference>
<dbReference type="EMBL" id="BAABEZ010000018">
    <property type="protein sequence ID" value="GAA4452771.1"/>
    <property type="molecule type" value="Genomic_DNA"/>
</dbReference>
<dbReference type="InterPro" id="IPR036108">
    <property type="entry name" value="4pyrrol_syn_uPrphyn_synt_sf"/>
</dbReference>
<evidence type="ECO:0000313" key="4">
    <source>
        <dbReference type="Proteomes" id="UP001501410"/>
    </source>
</evidence>
<feature type="compositionally biased region" description="Low complexity" evidence="1">
    <location>
        <begin position="12"/>
        <end position="26"/>
    </location>
</feature>
<dbReference type="CDD" id="cd06578">
    <property type="entry name" value="HemD"/>
    <property type="match status" value="1"/>
</dbReference>
<feature type="region of interest" description="Disordered" evidence="1">
    <location>
        <begin position="1"/>
        <end position="40"/>
    </location>
</feature>
<evidence type="ECO:0000259" key="2">
    <source>
        <dbReference type="Pfam" id="PF02602"/>
    </source>
</evidence>
<dbReference type="Proteomes" id="UP001501410">
    <property type="component" value="Unassembled WGS sequence"/>
</dbReference>
<dbReference type="Gene3D" id="3.40.50.10090">
    <property type="match status" value="2"/>
</dbReference>
<accession>A0ABP8MPJ9</accession>
<proteinExistence type="predicted"/>
<dbReference type="SUPFAM" id="SSF69618">
    <property type="entry name" value="HemD-like"/>
    <property type="match status" value="1"/>
</dbReference>
<keyword evidence="4" id="KW-1185">Reference proteome</keyword>
<sequence length="296" mass="33547">MAKEAVAKKAKTSVASQSKAETSIKAAAEKPATKKKDSANQPLKEVHTVLVTLPKPETDKSPYYDIARKYNVLVDFFPFVKVEGISGREFKKQKLDILEHTAIIFTSRNAVEHFFRICEENKVKVSQDMKYFCISEAVALYLQKYILYRKRKVFFSPDGTTDGLLEVIAKHKHEERYILPTADNGKSDINVFLTKNKVPFSEATLYRTVSNDIMELMEKKYDLLLFFSSLAIQTLFDYFPDFRQNDTIIGSFGPATAKAIQDADLRLDMSAPMPGAPSMAAALDKFLEENKKGRKK</sequence>
<dbReference type="Pfam" id="PF02602">
    <property type="entry name" value="HEM4"/>
    <property type="match status" value="1"/>
</dbReference>
<name>A0ABP8MPJ9_9BACT</name>
<protein>
    <submittedName>
        <fullName evidence="3">Uroporphyrinogen-III synthase</fullName>
    </submittedName>
</protein>